<feature type="domain" description="NadR/Ttd14 AAA" evidence="1">
    <location>
        <begin position="25"/>
        <end position="128"/>
    </location>
</feature>
<organism evidence="2 3">
    <name type="scientific">Bifidobacterium pseudocatenulatum</name>
    <dbReference type="NCBI Taxonomy" id="28026"/>
    <lineage>
        <taxon>Bacteria</taxon>
        <taxon>Bacillati</taxon>
        <taxon>Actinomycetota</taxon>
        <taxon>Actinomycetes</taxon>
        <taxon>Bifidobacteriales</taxon>
        <taxon>Bifidobacteriaceae</taxon>
        <taxon>Bifidobacterium</taxon>
    </lineage>
</organism>
<comment type="caution">
    <text evidence="2">The sequence shown here is derived from an EMBL/GenBank/DDBJ whole genome shotgun (WGS) entry which is preliminary data.</text>
</comment>
<dbReference type="RefSeq" id="WP_171842609.1">
    <property type="nucleotide sequence ID" value="NZ_BCYB01000001.1"/>
</dbReference>
<accession>A0AAX3IY58</accession>
<dbReference type="InterPro" id="IPR038727">
    <property type="entry name" value="NadR/Ttd14_AAA_dom"/>
</dbReference>
<dbReference type="EMBL" id="CABHOD010000008">
    <property type="protein sequence ID" value="VUX65009.1"/>
    <property type="molecule type" value="Genomic_DNA"/>
</dbReference>
<evidence type="ECO:0000313" key="2">
    <source>
        <dbReference type="EMBL" id="VUX65009.1"/>
    </source>
</evidence>
<dbReference type="AlphaFoldDB" id="A0AAX3IY58"/>
<dbReference type="SUPFAM" id="SSF52540">
    <property type="entry name" value="P-loop containing nucleoside triphosphate hydrolases"/>
    <property type="match status" value="1"/>
</dbReference>
<evidence type="ECO:0000259" key="1">
    <source>
        <dbReference type="Pfam" id="PF13521"/>
    </source>
</evidence>
<dbReference type="Proteomes" id="UP000331308">
    <property type="component" value="Unassembled WGS sequence"/>
</dbReference>
<dbReference type="Gene3D" id="3.40.50.300">
    <property type="entry name" value="P-loop containing nucleotide triphosphate hydrolases"/>
    <property type="match status" value="1"/>
</dbReference>
<dbReference type="PANTHER" id="PTHR37512">
    <property type="entry name" value="TRIFUNCTIONAL NAD BIOSYNTHESIS/REGULATOR PROTEIN NADR"/>
    <property type="match status" value="1"/>
</dbReference>
<dbReference type="InterPro" id="IPR027417">
    <property type="entry name" value="P-loop_NTPase"/>
</dbReference>
<dbReference type="PANTHER" id="PTHR37512:SF1">
    <property type="entry name" value="NADR_TTD14 AAA DOMAIN-CONTAINING PROTEIN"/>
    <property type="match status" value="1"/>
</dbReference>
<name>A0AAX3IY58_BIFPS</name>
<sequence>MHGKHNRKWWPLINQSFRREFTTIILVVGPASVGKTTLVTRLSKLYDAPIAVEYAREFEEACNVDDDELTAFDYERLILSKFSQNEHAIASHANHGIVFLDTDAMVTRVYAERYLPADENAKLQADIRYGD</sequence>
<evidence type="ECO:0000313" key="3">
    <source>
        <dbReference type="Proteomes" id="UP000331308"/>
    </source>
</evidence>
<dbReference type="Pfam" id="PF13521">
    <property type="entry name" value="AAA_28"/>
    <property type="match status" value="1"/>
</dbReference>
<reference evidence="2 3" key="1">
    <citation type="submission" date="2019-07" db="EMBL/GenBank/DDBJ databases">
        <authorList>
            <person name="Chang H.-W."/>
            <person name="Raman A."/>
            <person name="Venkatesh S."/>
            <person name="Gehrig J."/>
        </authorList>
    </citation>
    <scope>NUCLEOTIDE SEQUENCE [LARGE SCALE GENOMIC DNA]</scope>
    <source>
        <strain evidence="2">Bifidobacterium_pseudocatenulatum_LFYP_29</strain>
    </source>
</reference>
<proteinExistence type="predicted"/>
<dbReference type="InterPro" id="IPR052735">
    <property type="entry name" value="NAD_biosynth-regulator"/>
</dbReference>
<protein>
    <submittedName>
        <fullName evidence="2">Bifunctional NAD biosynthesis protein NadR</fullName>
    </submittedName>
</protein>
<gene>
    <name evidence="2" type="primary">nadR</name>
    <name evidence="2" type="ORF">BPLFYP29_01699</name>
</gene>